<name>A0A4X1TUB7_PIG</name>
<evidence type="ECO:0000256" key="4">
    <source>
        <dbReference type="SAM" id="MobiDB-lite"/>
    </source>
</evidence>
<keyword evidence="6" id="KW-1185">Reference proteome</keyword>
<reference evidence="5" key="3">
    <citation type="submission" date="2025-08" db="UniProtKB">
        <authorList>
            <consortium name="Ensembl"/>
        </authorList>
    </citation>
    <scope>IDENTIFICATION</scope>
</reference>
<dbReference type="Ensembl" id="ENSSSCT00000084661.1">
    <property type="protein sequence ID" value="ENSSSCP00000072847.1"/>
    <property type="gene ID" value="ENSSSCG00000043165.1"/>
</dbReference>
<dbReference type="Proteomes" id="UP000008227">
    <property type="component" value="Chromosome 2"/>
</dbReference>
<evidence type="ECO:0000313" key="6">
    <source>
        <dbReference type="Proteomes" id="UP000008227"/>
    </source>
</evidence>
<dbReference type="AlphaFoldDB" id="A0A4X1TUB7"/>
<dbReference type="GO" id="GO:0045892">
    <property type="term" value="P:negative regulation of DNA-templated transcription"/>
    <property type="evidence" value="ECO:0000318"/>
    <property type="project" value="GO_Central"/>
</dbReference>
<reference evidence="6" key="1">
    <citation type="submission" date="2009-11" db="EMBL/GenBank/DDBJ databases">
        <authorList>
            <consortium name="Porcine genome sequencing project"/>
        </authorList>
    </citation>
    <scope>NUCLEOTIDE SEQUENCE [LARGE SCALE GENOMIC DNA]</scope>
    <source>
        <strain evidence="6">Duroc</strain>
    </source>
</reference>
<dbReference type="Pfam" id="PF05466">
    <property type="entry name" value="BASP1"/>
    <property type="match status" value="1"/>
</dbReference>
<evidence type="ECO:0000256" key="3">
    <source>
        <dbReference type="ARBA" id="ARBA00023288"/>
    </source>
</evidence>
<dbReference type="PANTHER" id="PTHR23212">
    <property type="entry name" value="BRAIN ACID SOLUBLE PROTEIN 1"/>
    <property type="match status" value="1"/>
</dbReference>
<keyword evidence="2" id="KW-0519">Myristate</keyword>
<dbReference type="GO" id="GO:0005634">
    <property type="term" value="C:nucleus"/>
    <property type="evidence" value="ECO:0000318"/>
    <property type="project" value="GO_Central"/>
</dbReference>
<dbReference type="GO" id="GO:0005737">
    <property type="term" value="C:cytoplasm"/>
    <property type="evidence" value="ECO:0000318"/>
    <property type="project" value="GO_Central"/>
</dbReference>
<dbReference type="GeneTree" id="ENSGT00970000196864"/>
<accession>A0A5G2R6G8</accession>
<protein>
    <submittedName>
        <fullName evidence="5">Uncharacterized protein</fullName>
    </submittedName>
</protein>
<organism evidence="5 6">
    <name type="scientific">Sus scrofa</name>
    <name type="common">Pig</name>
    <dbReference type="NCBI Taxonomy" id="9823"/>
    <lineage>
        <taxon>Eukaryota</taxon>
        <taxon>Metazoa</taxon>
        <taxon>Chordata</taxon>
        <taxon>Craniata</taxon>
        <taxon>Vertebrata</taxon>
        <taxon>Euteleostomi</taxon>
        <taxon>Mammalia</taxon>
        <taxon>Eutheria</taxon>
        <taxon>Laurasiatheria</taxon>
        <taxon>Artiodactyla</taxon>
        <taxon>Suina</taxon>
        <taxon>Suidae</taxon>
        <taxon>Sus</taxon>
    </lineage>
</organism>
<feature type="region of interest" description="Disordered" evidence="4">
    <location>
        <begin position="1"/>
        <end position="80"/>
    </location>
</feature>
<comment type="similarity">
    <text evidence="1">Belongs to the BASP1 family.</text>
</comment>
<sequence length="157" mass="16919">IGGKLSKKKKGYSVNDEKAKDKDKKAKGTGAEEEGTPKDNEIQAAKSDGAPASDSKPSSPEAAPSTKETPAATSTQFHAQANSVQTIGVKVTKTLEKKMQLIHDLSVSLSLSVSLLSYTNWFQIGSNDKYCLRKGMWSHRGREGVGRIQIVSLWGNI</sequence>
<reference evidence="5" key="4">
    <citation type="submission" date="2025-09" db="UniProtKB">
        <authorList>
            <consortium name="Ensembl"/>
        </authorList>
    </citation>
    <scope>IDENTIFICATION</scope>
</reference>
<dbReference type="PANTHER" id="PTHR23212:SF0">
    <property type="entry name" value="BRAIN ACID SOLUBLE PROTEIN 1"/>
    <property type="match status" value="1"/>
</dbReference>
<evidence type="ECO:0000313" key="5">
    <source>
        <dbReference type="Ensembl" id="ENSSSCP00000072847.1"/>
    </source>
</evidence>
<feature type="compositionally biased region" description="Basic and acidic residues" evidence="4">
    <location>
        <begin position="15"/>
        <end position="26"/>
    </location>
</feature>
<evidence type="ECO:0000256" key="1">
    <source>
        <dbReference type="ARBA" id="ARBA00010268"/>
    </source>
</evidence>
<keyword evidence="3" id="KW-0449">Lipoprotein</keyword>
<dbReference type="GO" id="GO:0000976">
    <property type="term" value="F:transcription cis-regulatory region binding"/>
    <property type="evidence" value="ECO:0000318"/>
    <property type="project" value="GO_Central"/>
</dbReference>
<feature type="compositionally biased region" description="Basic residues" evidence="4">
    <location>
        <begin position="1"/>
        <end position="11"/>
    </location>
</feature>
<dbReference type="ExpressionAtlas" id="A0A4X1TUB7">
    <property type="expression patterns" value="baseline"/>
</dbReference>
<dbReference type="InterPro" id="IPR008408">
    <property type="entry name" value="BASP1"/>
</dbReference>
<dbReference type="GO" id="GO:0003714">
    <property type="term" value="F:transcription corepressor activity"/>
    <property type="evidence" value="ECO:0000318"/>
    <property type="project" value="GO_Central"/>
</dbReference>
<reference evidence="5" key="2">
    <citation type="journal article" date="2020" name="Gigascience">
        <title>An improved pig reference genome sequence to enable pig genetics and genomics research.</title>
        <authorList>
            <person name="Warr A."/>
            <person name="Affara N."/>
            <person name="Aken B."/>
            <person name="Beiki H."/>
            <person name="Bickhart D.M."/>
            <person name="Billis K."/>
            <person name="Chow W."/>
            <person name="Eory L."/>
            <person name="Finlayson H.A."/>
            <person name="Flicek P."/>
            <person name="Giron C.G."/>
            <person name="Griffin D.K."/>
            <person name="Hall R."/>
            <person name="Hannum G."/>
            <person name="Hourlier T."/>
            <person name="Howe K."/>
            <person name="Hume D.A."/>
            <person name="Izuogu O."/>
            <person name="Kim K."/>
            <person name="Koren S."/>
            <person name="Liu H."/>
            <person name="Manchanda N."/>
            <person name="Martin F.J."/>
            <person name="Nonneman D.J."/>
            <person name="O'Connor R.E."/>
            <person name="Phillippy A.M."/>
            <person name="Rohrer G.A."/>
            <person name="Rosen B.D."/>
            <person name="Rund L.A."/>
            <person name="Sargent C.A."/>
            <person name="Schook L.B."/>
            <person name="Schroeder S.G."/>
            <person name="Schwartz A.S."/>
            <person name="Skinner B.M."/>
            <person name="Talbot R."/>
            <person name="Tseng E."/>
            <person name="Tuggle C.K."/>
            <person name="Watson M."/>
            <person name="Smith T.P.L."/>
            <person name="Archibald A.L."/>
        </authorList>
    </citation>
    <scope>NUCLEOTIDE SEQUENCE [LARGE SCALE GENOMIC DNA]</scope>
    <source>
        <strain evidence="5">Duroc</strain>
    </source>
</reference>
<accession>A0A4X1TUB7</accession>
<proteinExistence type="inferred from homology"/>
<feature type="compositionally biased region" description="Polar residues" evidence="4">
    <location>
        <begin position="66"/>
        <end position="80"/>
    </location>
</feature>
<evidence type="ECO:0000256" key="2">
    <source>
        <dbReference type="ARBA" id="ARBA00022707"/>
    </source>
</evidence>